<organism evidence="1 2">
    <name type="scientific">Sediminicola luteus</name>
    <dbReference type="NCBI Taxonomy" id="319238"/>
    <lineage>
        <taxon>Bacteria</taxon>
        <taxon>Pseudomonadati</taxon>
        <taxon>Bacteroidota</taxon>
        <taxon>Flavobacteriia</taxon>
        <taxon>Flavobacteriales</taxon>
        <taxon>Flavobacteriaceae</taxon>
        <taxon>Sediminicola</taxon>
    </lineage>
</organism>
<name>A0ABV2U2P8_9FLAO</name>
<accession>A0ABV2U2P8</accession>
<gene>
    <name evidence="1" type="ORF">ABXZ32_15500</name>
</gene>
<evidence type="ECO:0000313" key="1">
    <source>
        <dbReference type="EMBL" id="MET7030809.1"/>
    </source>
</evidence>
<sequence length="133" mass="15770">MENVRRCKSCQKELTGRKDKRYCDVYCKSAHQYQVTKTTGGTLFRQIDSQLKKNRAILKGYNKSGMAKVRSEVLLKEGFDPNFFTHYWKNQKGDVYLFVYEYGFLKRNERGSDKYVLVLWQEYMKPPKTKATP</sequence>
<proteinExistence type="predicted"/>
<evidence type="ECO:0000313" key="2">
    <source>
        <dbReference type="Proteomes" id="UP001549773"/>
    </source>
</evidence>
<comment type="caution">
    <text evidence="1">The sequence shown here is derived from an EMBL/GenBank/DDBJ whole genome shotgun (WGS) entry which is preliminary data.</text>
</comment>
<reference evidence="1 2" key="1">
    <citation type="submission" date="2024-07" db="EMBL/GenBank/DDBJ databases">
        <title>The genome sequence of type strain Sediminicola luteus GDMCC 1.2596T.</title>
        <authorList>
            <person name="Liu Y."/>
        </authorList>
    </citation>
    <scope>NUCLEOTIDE SEQUENCE [LARGE SCALE GENOMIC DNA]</scope>
    <source>
        <strain evidence="1 2">GDMCC 1.2596</strain>
    </source>
</reference>
<dbReference type="EMBL" id="JBEWYP010000012">
    <property type="protein sequence ID" value="MET7030809.1"/>
    <property type="molecule type" value="Genomic_DNA"/>
</dbReference>
<dbReference type="Proteomes" id="UP001549773">
    <property type="component" value="Unassembled WGS sequence"/>
</dbReference>
<keyword evidence="2" id="KW-1185">Reference proteome</keyword>
<protein>
    <submittedName>
        <fullName evidence="1">Uncharacterized protein</fullName>
    </submittedName>
</protein>